<accession>A0AA35RAC2</accession>
<dbReference type="Gene3D" id="1.10.1530.10">
    <property type="match status" value="1"/>
</dbReference>
<keyword evidence="4" id="KW-1185">Reference proteome</keyword>
<dbReference type="PANTHER" id="PTHR11091:SF0">
    <property type="entry name" value="MALATE DEHYDROGENASE"/>
    <property type="match status" value="1"/>
</dbReference>
<name>A0AA35RAC2_GEOBA</name>
<evidence type="ECO:0000256" key="1">
    <source>
        <dbReference type="ARBA" id="ARBA00006056"/>
    </source>
</evidence>
<dbReference type="InterPro" id="IPR003767">
    <property type="entry name" value="Malate/L-lactate_DH-like"/>
</dbReference>
<dbReference type="InterPro" id="IPR036111">
    <property type="entry name" value="Mal/L-sulfo/L-lacto_DH-like_sf"/>
</dbReference>
<dbReference type="Pfam" id="PF02615">
    <property type="entry name" value="Ldh_2"/>
    <property type="match status" value="1"/>
</dbReference>
<dbReference type="PANTHER" id="PTHR11091">
    <property type="entry name" value="OXIDOREDUCTASE-RELATED"/>
    <property type="match status" value="1"/>
</dbReference>
<proteinExistence type="inferred from homology"/>
<dbReference type="SUPFAM" id="SSF89733">
    <property type="entry name" value="L-sulfolactate dehydrogenase-like"/>
    <property type="match status" value="1"/>
</dbReference>
<evidence type="ECO:0000313" key="4">
    <source>
        <dbReference type="Proteomes" id="UP001174909"/>
    </source>
</evidence>
<gene>
    <name evidence="3" type="ORF">GBAR_LOCUS5372</name>
</gene>
<reference evidence="3" key="1">
    <citation type="submission" date="2023-03" db="EMBL/GenBank/DDBJ databases">
        <authorList>
            <person name="Steffen K."/>
            <person name="Cardenas P."/>
        </authorList>
    </citation>
    <scope>NUCLEOTIDE SEQUENCE</scope>
</reference>
<dbReference type="InterPro" id="IPR043143">
    <property type="entry name" value="Mal/L-sulf/L-lact_DH-like_NADP"/>
</dbReference>
<organism evidence="3 4">
    <name type="scientific">Geodia barretti</name>
    <name type="common">Barrett's horny sponge</name>
    <dbReference type="NCBI Taxonomy" id="519541"/>
    <lineage>
        <taxon>Eukaryota</taxon>
        <taxon>Metazoa</taxon>
        <taxon>Porifera</taxon>
        <taxon>Demospongiae</taxon>
        <taxon>Heteroscleromorpha</taxon>
        <taxon>Tetractinellida</taxon>
        <taxon>Astrophorina</taxon>
        <taxon>Geodiidae</taxon>
        <taxon>Geodia</taxon>
    </lineage>
</organism>
<dbReference type="AlphaFoldDB" id="A0AA35RAC2"/>
<comment type="caution">
    <text evidence="3">The sequence shown here is derived from an EMBL/GenBank/DDBJ whole genome shotgun (WGS) entry which is preliminary data.</text>
</comment>
<protein>
    <submittedName>
        <fullName evidence="3">Malate dehydrogenase</fullName>
    </submittedName>
</protein>
<dbReference type="InterPro" id="IPR043144">
    <property type="entry name" value="Mal/L-sulf/L-lact_DH-like_ah"/>
</dbReference>
<keyword evidence="2" id="KW-0560">Oxidoreductase</keyword>
<comment type="similarity">
    <text evidence="1">Belongs to the LDH2/MDH2 oxidoreductase family.</text>
</comment>
<dbReference type="Proteomes" id="UP001174909">
    <property type="component" value="Unassembled WGS sequence"/>
</dbReference>
<sequence>MLERFKVPKKDEVRVPIESLQEVIRAVFEKMGNSESDAIEASEVLAMTDLRGVETHGVSNMLRAYVSQYTSGQVNPTPNWRIERETPGTAVINADKGLGVVLGRRAMDIAIEKARNVGMGIVTMNNGAHLGAVGHFSMYAAQHDMVGMCATSAGRGVLPTFGAEGRFGTNPISIAAPANKEAPLLFDAATSQIAGNKFSLARRVGSDLLPGWISDEEGNPIMEETPVPGGEGVNYGSLLPMGGTRENGSHKGYGFLMIVDILCAFMSGSVPSVFDEEYFESGYKHYFAAYNIASFTDVDAFKNNMDQMLRTLRETPPEPGSERVLYPGLAEYEEEQDRRANGTPLHTEVIGWFEEICNELDIPHLQTM</sequence>
<evidence type="ECO:0000313" key="3">
    <source>
        <dbReference type="EMBL" id="CAI8007784.1"/>
    </source>
</evidence>
<dbReference type="EMBL" id="CASHTH010000800">
    <property type="protein sequence ID" value="CAI8007784.1"/>
    <property type="molecule type" value="Genomic_DNA"/>
</dbReference>
<dbReference type="GO" id="GO:0016491">
    <property type="term" value="F:oxidoreductase activity"/>
    <property type="evidence" value="ECO:0007669"/>
    <property type="project" value="UniProtKB-KW"/>
</dbReference>
<evidence type="ECO:0000256" key="2">
    <source>
        <dbReference type="ARBA" id="ARBA00023002"/>
    </source>
</evidence>
<dbReference type="Gene3D" id="3.30.1370.60">
    <property type="entry name" value="Hypothetical oxidoreductase yiak, domain 2"/>
    <property type="match status" value="1"/>
</dbReference>